<feature type="domain" description="Methylguanine DNA methyltransferase ribonuclease-like" evidence="10">
    <location>
        <begin position="5"/>
        <end position="73"/>
    </location>
</feature>
<dbReference type="PANTHER" id="PTHR10815">
    <property type="entry name" value="METHYLATED-DNA--PROTEIN-CYSTEINE METHYLTRANSFERASE"/>
    <property type="match status" value="1"/>
</dbReference>
<dbReference type="InterPro" id="IPR001497">
    <property type="entry name" value="MethylDNA_cys_MeTrfase_AS"/>
</dbReference>
<protein>
    <recommendedName>
        <fullName evidence="3">methylated-DNA--[protein]-cysteine S-methyltransferase</fullName>
        <ecNumber evidence="3">2.1.1.63</ecNumber>
    </recommendedName>
</protein>
<feature type="domain" description="Methylated-DNA-[protein]-cysteine S-methyltransferase DNA binding" evidence="9">
    <location>
        <begin position="77"/>
        <end position="156"/>
    </location>
</feature>
<dbReference type="GO" id="GO:0032259">
    <property type="term" value="P:methylation"/>
    <property type="evidence" value="ECO:0007669"/>
    <property type="project" value="UniProtKB-KW"/>
</dbReference>
<evidence type="ECO:0000256" key="3">
    <source>
        <dbReference type="ARBA" id="ARBA00011918"/>
    </source>
</evidence>
<evidence type="ECO:0000256" key="7">
    <source>
        <dbReference type="ARBA" id="ARBA00023204"/>
    </source>
</evidence>
<keyword evidence="6" id="KW-0227">DNA damage</keyword>
<gene>
    <name evidence="11" type="primary">BH1021</name>
    <name evidence="11" type="ordered locus">PBPRA2433</name>
</gene>
<evidence type="ECO:0000256" key="1">
    <source>
        <dbReference type="ARBA" id="ARBA00001286"/>
    </source>
</evidence>
<dbReference type="InterPro" id="IPR008332">
    <property type="entry name" value="MethylG_MeTrfase_N"/>
</dbReference>
<evidence type="ECO:0000256" key="6">
    <source>
        <dbReference type="ARBA" id="ARBA00022763"/>
    </source>
</evidence>
<dbReference type="FunFam" id="1.10.10.10:FF:000214">
    <property type="entry name" value="Methylated-DNA--protein-cysteine methyltransferase"/>
    <property type="match status" value="1"/>
</dbReference>
<dbReference type="Pfam" id="PF01035">
    <property type="entry name" value="DNA_binding_1"/>
    <property type="match status" value="1"/>
</dbReference>
<dbReference type="HOGENOM" id="CLU_000445_52_2_6"/>
<dbReference type="SUPFAM" id="SSF53155">
    <property type="entry name" value="Methylated DNA-protein cysteine methyltransferase domain"/>
    <property type="match status" value="1"/>
</dbReference>
<dbReference type="InterPro" id="IPR014048">
    <property type="entry name" value="MethylDNA_cys_MeTrfase_DNA-bd"/>
</dbReference>
<dbReference type="EC" id="2.1.1.63" evidence="3"/>
<dbReference type="STRING" id="298386.PBPRA2433"/>
<dbReference type="Proteomes" id="UP000000593">
    <property type="component" value="Chromosome 1"/>
</dbReference>
<dbReference type="InterPro" id="IPR036631">
    <property type="entry name" value="MGMT_N_sf"/>
</dbReference>
<accession>Q6LPG0</accession>
<keyword evidence="4 11" id="KW-0489">Methyltransferase</keyword>
<comment type="catalytic activity">
    <reaction evidence="8">
        <text>a 6-O-methyl-2'-deoxyguanosine in DNA + L-cysteinyl-[protein] = S-methyl-L-cysteinyl-[protein] + a 2'-deoxyguanosine in DNA</text>
        <dbReference type="Rhea" id="RHEA:24000"/>
        <dbReference type="Rhea" id="RHEA-COMP:10131"/>
        <dbReference type="Rhea" id="RHEA-COMP:10132"/>
        <dbReference type="Rhea" id="RHEA-COMP:11367"/>
        <dbReference type="Rhea" id="RHEA-COMP:11368"/>
        <dbReference type="ChEBI" id="CHEBI:29950"/>
        <dbReference type="ChEBI" id="CHEBI:82612"/>
        <dbReference type="ChEBI" id="CHEBI:85445"/>
        <dbReference type="ChEBI" id="CHEBI:85448"/>
        <dbReference type="EC" id="2.1.1.63"/>
    </reaction>
</comment>
<evidence type="ECO:0000259" key="10">
    <source>
        <dbReference type="Pfam" id="PF02870"/>
    </source>
</evidence>
<proteinExistence type="inferred from homology"/>
<dbReference type="GO" id="GO:0006281">
    <property type="term" value="P:DNA repair"/>
    <property type="evidence" value="ECO:0007669"/>
    <property type="project" value="UniProtKB-KW"/>
</dbReference>
<comment type="similarity">
    <text evidence="2">Belongs to the MGMT family.</text>
</comment>
<dbReference type="KEGG" id="ppr:PBPRA2433"/>
<keyword evidence="7" id="KW-0234">DNA repair</keyword>
<dbReference type="eggNOG" id="COG0350">
    <property type="taxonomic scope" value="Bacteria"/>
</dbReference>
<reference evidence="12" key="1">
    <citation type="journal article" date="2005" name="Science">
        <title>Life at depth: Photobacterium profundum genome sequence and expression analysis.</title>
        <authorList>
            <person name="Vezzi A."/>
            <person name="Campanaro S."/>
            <person name="D'Angelo M."/>
            <person name="Simonato F."/>
            <person name="Vitulo N."/>
            <person name="Lauro F.M."/>
            <person name="Cestaro A."/>
            <person name="Malacrida G."/>
            <person name="Simionati B."/>
            <person name="Cannata N."/>
            <person name="Romualdi C."/>
            <person name="Bartlett D.H."/>
            <person name="Valle G."/>
        </authorList>
    </citation>
    <scope>NUCLEOTIDE SEQUENCE [LARGE SCALE GENOMIC DNA]</scope>
    <source>
        <strain evidence="12">ATCC BAA-1253 / SS9</strain>
    </source>
</reference>
<sequence>MAVMMYYDVIDTVLGKIYLLADSKGLRQLTVGSAGFCPDSSWEHDPDAMKPYTNQLTEYLSGKRQKFTIPLAPQGTPFQQQVWQTLTEIPFGETFNYQQIADKLGTSNAAPAIGITRNVNPIPIIIPCHRVLNSNNSLCNYRYGQEVVSQLLALESGQLSLIPTIIK</sequence>
<dbReference type="PROSITE" id="PS00374">
    <property type="entry name" value="MGMT"/>
    <property type="match status" value="1"/>
</dbReference>
<dbReference type="CDD" id="cd06445">
    <property type="entry name" value="ATase"/>
    <property type="match status" value="1"/>
</dbReference>
<dbReference type="SUPFAM" id="SSF46767">
    <property type="entry name" value="Methylated DNA-protein cysteine methyltransferase, C-terminal domain"/>
    <property type="match status" value="1"/>
</dbReference>
<evidence type="ECO:0000256" key="4">
    <source>
        <dbReference type="ARBA" id="ARBA00022603"/>
    </source>
</evidence>
<evidence type="ECO:0000313" key="12">
    <source>
        <dbReference type="Proteomes" id="UP000000593"/>
    </source>
</evidence>
<comment type="catalytic activity">
    <reaction evidence="1">
        <text>a 4-O-methyl-thymidine in DNA + L-cysteinyl-[protein] = a thymidine in DNA + S-methyl-L-cysteinyl-[protein]</text>
        <dbReference type="Rhea" id="RHEA:53428"/>
        <dbReference type="Rhea" id="RHEA-COMP:10131"/>
        <dbReference type="Rhea" id="RHEA-COMP:10132"/>
        <dbReference type="Rhea" id="RHEA-COMP:13555"/>
        <dbReference type="Rhea" id="RHEA-COMP:13556"/>
        <dbReference type="ChEBI" id="CHEBI:29950"/>
        <dbReference type="ChEBI" id="CHEBI:82612"/>
        <dbReference type="ChEBI" id="CHEBI:137386"/>
        <dbReference type="ChEBI" id="CHEBI:137387"/>
        <dbReference type="EC" id="2.1.1.63"/>
    </reaction>
</comment>
<dbReference type="PANTHER" id="PTHR10815:SF5">
    <property type="entry name" value="METHYLATED-DNA--PROTEIN-CYSTEINE METHYLTRANSFERASE"/>
    <property type="match status" value="1"/>
</dbReference>
<dbReference type="InterPro" id="IPR036217">
    <property type="entry name" value="MethylDNA_cys_MeTrfase_DNAb"/>
</dbReference>
<keyword evidence="5" id="KW-0808">Transferase</keyword>
<dbReference type="InterPro" id="IPR036388">
    <property type="entry name" value="WH-like_DNA-bd_sf"/>
</dbReference>
<organism evidence="11 12">
    <name type="scientific">Photobacterium profundum (strain SS9)</name>
    <dbReference type="NCBI Taxonomy" id="298386"/>
    <lineage>
        <taxon>Bacteria</taxon>
        <taxon>Pseudomonadati</taxon>
        <taxon>Pseudomonadota</taxon>
        <taxon>Gammaproteobacteria</taxon>
        <taxon>Vibrionales</taxon>
        <taxon>Vibrionaceae</taxon>
        <taxon>Photobacterium</taxon>
    </lineage>
</organism>
<dbReference type="Gene3D" id="3.30.160.70">
    <property type="entry name" value="Methylated DNA-protein cysteine methyltransferase domain"/>
    <property type="match status" value="1"/>
</dbReference>
<dbReference type="Gene3D" id="1.10.10.10">
    <property type="entry name" value="Winged helix-like DNA-binding domain superfamily/Winged helix DNA-binding domain"/>
    <property type="match status" value="1"/>
</dbReference>
<keyword evidence="12" id="KW-1185">Reference proteome</keyword>
<dbReference type="NCBIfam" id="TIGR00589">
    <property type="entry name" value="ogt"/>
    <property type="match status" value="1"/>
</dbReference>
<evidence type="ECO:0000313" key="11">
    <source>
        <dbReference type="EMBL" id="CAG20816.1"/>
    </source>
</evidence>
<evidence type="ECO:0000259" key="9">
    <source>
        <dbReference type="Pfam" id="PF01035"/>
    </source>
</evidence>
<evidence type="ECO:0000256" key="2">
    <source>
        <dbReference type="ARBA" id="ARBA00008711"/>
    </source>
</evidence>
<dbReference type="AlphaFoldDB" id="Q6LPG0"/>
<dbReference type="GO" id="GO:0003908">
    <property type="term" value="F:methylated-DNA-[protein]-cysteine S-methyltransferase activity"/>
    <property type="evidence" value="ECO:0007669"/>
    <property type="project" value="UniProtKB-EC"/>
</dbReference>
<dbReference type="Pfam" id="PF02870">
    <property type="entry name" value="Methyltransf_1N"/>
    <property type="match status" value="1"/>
</dbReference>
<dbReference type="EMBL" id="CR378671">
    <property type="protein sequence ID" value="CAG20816.1"/>
    <property type="molecule type" value="Genomic_DNA"/>
</dbReference>
<evidence type="ECO:0000256" key="8">
    <source>
        <dbReference type="ARBA" id="ARBA00049348"/>
    </source>
</evidence>
<name>Q6LPG0_PHOPR</name>
<evidence type="ECO:0000256" key="5">
    <source>
        <dbReference type="ARBA" id="ARBA00022679"/>
    </source>
</evidence>